<dbReference type="EMBL" id="LUGG01000003">
    <property type="protein sequence ID" value="OBZ76850.1"/>
    <property type="molecule type" value="Genomic_DNA"/>
</dbReference>
<dbReference type="STRING" id="5627.A0A1C7MJ59"/>
<gene>
    <name evidence="2" type="ORF">A0H81_03384</name>
</gene>
<reference evidence="2 3" key="1">
    <citation type="submission" date="2016-03" db="EMBL/GenBank/DDBJ databases">
        <title>Whole genome sequencing of Grifola frondosa 9006-11.</title>
        <authorList>
            <person name="Min B."/>
            <person name="Park H."/>
            <person name="Kim J.-G."/>
            <person name="Cho H."/>
            <person name="Oh Y.-L."/>
            <person name="Kong W.-S."/>
            <person name="Choi I.-G."/>
        </authorList>
    </citation>
    <scope>NUCLEOTIDE SEQUENCE [LARGE SCALE GENOMIC DNA]</scope>
    <source>
        <strain evidence="2 3">9006-11</strain>
    </source>
</reference>
<evidence type="ECO:0000256" key="1">
    <source>
        <dbReference type="SAM" id="MobiDB-lite"/>
    </source>
</evidence>
<comment type="caution">
    <text evidence="2">The sequence shown here is derived from an EMBL/GenBank/DDBJ whole genome shotgun (WGS) entry which is preliminary data.</text>
</comment>
<proteinExistence type="predicted"/>
<evidence type="ECO:0000313" key="3">
    <source>
        <dbReference type="Proteomes" id="UP000092993"/>
    </source>
</evidence>
<keyword evidence="3" id="KW-1185">Reference proteome</keyword>
<dbReference type="AlphaFoldDB" id="A0A1C7MJ59"/>
<organism evidence="2 3">
    <name type="scientific">Grifola frondosa</name>
    <name type="common">Maitake</name>
    <name type="synonym">Polyporus frondosus</name>
    <dbReference type="NCBI Taxonomy" id="5627"/>
    <lineage>
        <taxon>Eukaryota</taxon>
        <taxon>Fungi</taxon>
        <taxon>Dikarya</taxon>
        <taxon>Basidiomycota</taxon>
        <taxon>Agaricomycotina</taxon>
        <taxon>Agaricomycetes</taxon>
        <taxon>Polyporales</taxon>
        <taxon>Grifolaceae</taxon>
        <taxon>Grifola</taxon>
    </lineage>
</organism>
<dbReference type="Proteomes" id="UP000092993">
    <property type="component" value="Unassembled WGS sequence"/>
</dbReference>
<dbReference type="OrthoDB" id="3265918at2759"/>
<name>A0A1C7MJ59_GRIFR</name>
<accession>A0A1C7MJ59</accession>
<feature type="region of interest" description="Disordered" evidence="1">
    <location>
        <begin position="368"/>
        <end position="428"/>
    </location>
</feature>
<protein>
    <submittedName>
        <fullName evidence="2">Uncharacterized protein</fullName>
    </submittedName>
</protein>
<feature type="compositionally biased region" description="Low complexity" evidence="1">
    <location>
        <begin position="206"/>
        <end position="223"/>
    </location>
</feature>
<feature type="compositionally biased region" description="Polar residues" evidence="1">
    <location>
        <begin position="195"/>
        <end position="205"/>
    </location>
</feature>
<feature type="compositionally biased region" description="Pro residues" evidence="1">
    <location>
        <begin position="249"/>
        <end position="258"/>
    </location>
</feature>
<feature type="compositionally biased region" description="Basic residues" evidence="1">
    <location>
        <begin position="407"/>
        <end position="416"/>
    </location>
</feature>
<feature type="compositionally biased region" description="Basic residues" evidence="1">
    <location>
        <begin position="373"/>
        <end position="388"/>
    </location>
</feature>
<sequence>MHALQLLKVTPFTRVDGLSIRAVPKGLLHRAEHPWPDPPFSPAPAHWPGNVRVNMSFRKLTSKTLSKSAVVRVRLGSKCKTAISLIVTRGADVERDAKGRERIVFREEDAGAHWIMPDWTYAVQPTLEVYRMPYQKLIPQLRRALTAINDYARKLEARWIRFGKVPPASTKSSPESSVITAVEKALETVPMSRAPKTQAQPTTIQPSTKTTPSWTRPPTSTFPLPSGSTPRSEMLKSSHIPPITRAPKRPPVPLSPPTPDRDILHRLANSSHPATEHALEPEQEPAFAHIDVRAAWDDLLADAPAAPLVTEDAFESITDSQREAVASVRAILTRAADIEELDAPVLRAQGDRRRRDAREVDEPVALCGPFARGSRRPPRSLCPRRRLRDMRPHPTRPSAISGSKSRALVRSRSTLRSRRDPQSRLVLS</sequence>
<evidence type="ECO:0000313" key="2">
    <source>
        <dbReference type="EMBL" id="OBZ76850.1"/>
    </source>
</evidence>
<feature type="region of interest" description="Disordered" evidence="1">
    <location>
        <begin position="189"/>
        <end position="263"/>
    </location>
</feature>